<sequence length="106" mass="12159">MIDWFRDIKYFYDKNLWTKRQVFNVVGIRITPEQYKEITGDEYDPNNPPPENEEPTTEEPATEEPATEEPTTDPENPPSTEEPTTEEPVTEDPPAEEPTTDGNTTS</sequence>
<dbReference type="Proteomes" id="UP000011861">
    <property type="component" value="Segment"/>
</dbReference>
<evidence type="ECO:0000313" key="3">
    <source>
        <dbReference type="Proteomes" id="UP000011861"/>
    </source>
</evidence>
<dbReference type="KEGG" id="vg:15042099"/>
<dbReference type="Pfam" id="PF09693">
    <property type="entry name" value="Phage_XkdX"/>
    <property type="match status" value="1"/>
</dbReference>
<organism evidence="2 3">
    <name type="scientific">Bacillus phage PM1</name>
    <dbReference type="NCBI Taxonomy" id="547228"/>
    <lineage>
        <taxon>Viruses</taxon>
        <taxon>Duplodnaviria</taxon>
        <taxon>Heunggongvirae</taxon>
        <taxon>Uroviricota</taxon>
        <taxon>Caudoviricetes</taxon>
        <taxon>Pemunavirus</taxon>
        <taxon>Pemunavirus PM1</taxon>
    </lineage>
</organism>
<evidence type="ECO:0008006" key="4">
    <source>
        <dbReference type="Google" id="ProtNLM"/>
    </source>
</evidence>
<protein>
    <recommendedName>
        <fullName evidence="4">XkdX family protein</fullName>
    </recommendedName>
</protein>
<feature type="compositionally biased region" description="Acidic residues" evidence="1">
    <location>
        <begin position="83"/>
        <end position="99"/>
    </location>
</feature>
<accession>M4ZS22</accession>
<feature type="compositionally biased region" description="Acidic residues" evidence="1">
    <location>
        <begin position="51"/>
        <end position="72"/>
    </location>
</feature>
<dbReference type="RefSeq" id="YP_007678104.1">
    <property type="nucleotide sequence ID" value="NC_020883.1"/>
</dbReference>
<dbReference type="InterPro" id="IPR010022">
    <property type="entry name" value="XkdX"/>
</dbReference>
<evidence type="ECO:0000256" key="1">
    <source>
        <dbReference type="SAM" id="MobiDB-lite"/>
    </source>
</evidence>
<feature type="region of interest" description="Disordered" evidence="1">
    <location>
        <begin position="32"/>
        <end position="106"/>
    </location>
</feature>
<keyword evidence="3" id="KW-1185">Reference proteome</keyword>
<reference evidence="2 3" key="1">
    <citation type="journal article" date="2013" name="Virus Genes">
        <title>Complete nucleotide sequence of Bacillus subtilis (natto) bacteriophage PM1, a phage associated with disruption of food production.</title>
        <authorList>
            <person name="Umene K."/>
            <person name="Shiraishi A."/>
        </authorList>
    </citation>
    <scope>NUCLEOTIDE SEQUENCE [LARGE SCALE GENOMIC DNA]</scope>
    <source>
        <strain evidence="2">PM1</strain>
    </source>
</reference>
<evidence type="ECO:0000313" key="2">
    <source>
        <dbReference type="EMBL" id="BAM99158.1"/>
    </source>
</evidence>
<dbReference type="GeneID" id="15042099"/>
<proteinExistence type="predicted"/>
<dbReference type="EMBL" id="AB711120">
    <property type="protein sequence ID" value="BAM99158.1"/>
    <property type="molecule type" value="Genomic_DNA"/>
</dbReference>
<name>M4ZS22_9CAUD</name>